<dbReference type="InterPro" id="IPR029069">
    <property type="entry name" value="HotDog_dom_sf"/>
</dbReference>
<dbReference type="Gene3D" id="3.10.129.10">
    <property type="entry name" value="Hotdog Thioesterase"/>
    <property type="match status" value="1"/>
</dbReference>
<dbReference type="PATRIC" id="fig|442562.3.peg.1489"/>
<dbReference type="OrthoDB" id="7204167at2"/>
<accession>A0A017HR75</accession>
<dbReference type="GO" id="GO:0018739">
    <property type="term" value="F:4-hydroxybenzoyl-CoA thioesterase activity"/>
    <property type="evidence" value="ECO:0007669"/>
    <property type="project" value="UniProtKB-EC"/>
</dbReference>
<dbReference type="RefSeq" id="WP_037278789.1">
    <property type="nucleotide sequence ID" value="NZ_KK088557.1"/>
</dbReference>
<dbReference type="Pfam" id="PF13279">
    <property type="entry name" value="4HBT_2"/>
    <property type="match status" value="1"/>
</dbReference>
<proteinExistence type="predicted"/>
<protein>
    <submittedName>
        <fullName evidence="1">Putative 4-hydroxybenzoyl CoA thioesterase</fullName>
        <ecNumber evidence="1">3.1.2.23</ecNumber>
    </submittedName>
</protein>
<organism evidence="1 2">
    <name type="scientific">Rubellimicrobium mesophilum DSM 19309</name>
    <dbReference type="NCBI Taxonomy" id="442562"/>
    <lineage>
        <taxon>Bacteria</taxon>
        <taxon>Pseudomonadati</taxon>
        <taxon>Pseudomonadota</taxon>
        <taxon>Alphaproteobacteria</taxon>
        <taxon>Rhodobacterales</taxon>
        <taxon>Roseobacteraceae</taxon>
        <taxon>Rubellimicrobium</taxon>
    </lineage>
</organism>
<gene>
    <name evidence="1" type="ORF">Rumeso_01504</name>
</gene>
<dbReference type="EC" id="3.1.2.23" evidence="1"/>
<reference evidence="1 2" key="1">
    <citation type="submission" date="2013-02" db="EMBL/GenBank/DDBJ databases">
        <authorList>
            <person name="Fiebig A."/>
            <person name="Goeker M."/>
            <person name="Klenk H.-P.P."/>
        </authorList>
    </citation>
    <scope>NUCLEOTIDE SEQUENCE [LARGE SCALE GENOMIC DNA]</scope>
    <source>
        <strain evidence="1 2">DSM 19309</strain>
    </source>
</reference>
<dbReference type="HOGENOM" id="CLU_101141_5_2_5"/>
<dbReference type="SUPFAM" id="SSF54637">
    <property type="entry name" value="Thioesterase/thiol ester dehydrase-isomerase"/>
    <property type="match status" value="1"/>
</dbReference>
<keyword evidence="2" id="KW-1185">Reference proteome</keyword>
<evidence type="ECO:0000313" key="1">
    <source>
        <dbReference type="EMBL" id="EYD76982.1"/>
    </source>
</evidence>
<comment type="caution">
    <text evidence="1">The sequence shown here is derived from an EMBL/GenBank/DDBJ whole genome shotgun (WGS) entry which is preliminary data.</text>
</comment>
<dbReference type="AlphaFoldDB" id="A0A017HR75"/>
<dbReference type="Proteomes" id="UP000019666">
    <property type="component" value="Unassembled WGS sequence"/>
</dbReference>
<dbReference type="CDD" id="cd00586">
    <property type="entry name" value="4HBT"/>
    <property type="match status" value="1"/>
</dbReference>
<name>A0A017HR75_9RHOB</name>
<sequence length="140" mass="16181">MIYRRKVPIEFNHCDPAGIVFYPRYFEMTNSMVENFFREVMDYPFARMMSEGVGTPTVKIEMEFRAPSRLGEVLDWALIVRRIGRTSARLRVSAHGGTELRLNGDLTLVFASLTGKALPWPDSIWSRLETIRQREPNEPA</sequence>
<dbReference type="EMBL" id="AOSK01000039">
    <property type="protein sequence ID" value="EYD76982.1"/>
    <property type="molecule type" value="Genomic_DNA"/>
</dbReference>
<evidence type="ECO:0000313" key="2">
    <source>
        <dbReference type="Proteomes" id="UP000019666"/>
    </source>
</evidence>
<dbReference type="STRING" id="442562.Rumeso_01504"/>
<keyword evidence="1" id="KW-0378">Hydrolase</keyword>